<dbReference type="InterPro" id="IPR017520">
    <property type="entry name" value="CHP03086"/>
</dbReference>
<evidence type="ECO:0000313" key="2">
    <source>
        <dbReference type="EMBL" id="RAV16632.1"/>
    </source>
</evidence>
<name>A0A329MA81_9MYCO</name>
<dbReference type="InterPro" id="IPR017517">
    <property type="entry name" value="Maleyloyr_isom"/>
</dbReference>
<dbReference type="EMBL" id="QMEV01000003">
    <property type="protein sequence ID" value="RAV16632.1"/>
    <property type="molecule type" value="Genomic_DNA"/>
</dbReference>
<proteinExistence type="predicted"/>
<reference evidence="2 3" key="1">
    <citation type="submission" date="2018-06" db="EMBL/GenBank/DDBJ databases">
        <title>NTM in soil in Japan.</title>
        <authorList>
            <person name="Ohya K."/>
        </authorList>
    </citation>
    <scope>NUCLEOTIDE SEQUENCE [LARGE SCALE GENOMIC DNA]</scope>
    <source>
        <strain evidence="2 3">GF28</strain>
    </source>
</reference>
<dbReference type="InterPro" id="IPR034660">
    <property type="entry name" value="DinB/YfiT-like"/>
</dbReference>
<dbReference type="InterPro" id="IPR024344">
    <property type="entry name" value="MDMPI_metal-binding"/>
</dbReference>
<dbReference type="NCBIfam" id="TIGR03086">
    <property type="entry name" value="TIGR03086 family metal-binding protein"/>
    <property type="match status" value="1"/>
</dbReference>
<dbReference type="SUPFAM" id="SSF109854">
    <property type="entry name" value="DinB/YfiT-like putative metalloenzymes"/>
    <property type="match status" value="1"/>
</dbReference>
<accession>A0A329MA81</accession>
<gene>
    <name evidence="2" type="ORF">DQP57_02495</name>
</gene>
<dbReference type="Pfam" id="PF11716">
    <property type="entry name" value="MDMPI_N"/>
    <property type="match status" value="1"/>
</dbReference>
<dbReference type="Gene3D" id="1.20.120.450">
    <property type="entry name" value="dinb family like domain"/>
    <property type="match status" value="1"/>
</dbReference>
<dbReference type="AlphaFoldDB" id="A0A329MA81"/>
<evidence type="ECO:0000259" key="1">
    <source>
        <dbReference type="Pfam" id="PF11716"/>
    </source>
</evidence>
<feature type="domain" description="Mycothiol-dependent maleylpyruvate isomerase metal-binding" evidence="1">
    <location>
        <begin position="16"/>
        <end position="133"/>
    </location>
</feature>
<dbReference type="OrthoDB" id="5185819at2"/>
<dbReference type="GO" id="GO:0046872">
    <property type="term" value="F:metal ion binding"/>
    <property type="evidence" value="ECO:0007669"/>
    <property type="project" value="InterPro"/>
</dbReference>
<dbReference type="RefSeq" id="WP_112631549.1">
    <property type="nucleotide sequence ID" value="NZ_QMEV01000003.1"/>
</dbReference>
<dbReference type="Proteomes" id="UP000250915">
    <property type="component" value="Unassembled WGS sequence"/>
</dbReference>
<sequence length="202" mass="21575">MNDDMSAHIDRMAVEAIDLMVDAVSEVPQGSWNSPSNLEAWSVGELVAHATGSATKVVTLVEGGELWGGPSLPSDWTYDDPAGRLLELSVRLRQALPAVDLDALRVSPEGEVPLRRALMYPVSDLALHSWDVRRSLGRSVELPDDLLGLCEGLVESLPEAMLRRPGAFGPAQPAPADSSRTSRLLAFLGRSVGDNCGAQPTP</sequence>
<organism evidence="2 3">
    <name type="scientific">Mycobacterium colombiense</name>
    <dbReference type="NCBI Taxonomy" id="339268"/>
    <lineage>
        <taxon>Bacteria</taxon>
        <taxon>Bacillati</taxon>
        <taxon>Actinomycetota</taxon>
        <taxon>Actinomycetes</taxon>
        <taxon>Mycobacteriales</taxon>
        <taxon>Mycobacteriaceae</taxon>
        <taxon>Mycobacterium</taxon>
        <taxon>Mycobacterium avium complex (MAC)</taxon>
    </lineage>
</organism>
<protein>
    <submittedName>
        <fullName evidence="2">TIGR03086 family protein</fullName>
    </submittedName>
</protein>
<comment type="caution">
    <text evidence="2">The sequence shown here is derived from an EMBL/GenBank/DDBJ whole genome shotgun (WGS) entry which is preliminary data.</text>
</comment>
<dbReference type="NCBIfam" id="TIGR03083">
    <property type="entry name" value="maleylpyruvate isomerase family mycothiol-dependent enzyme"/>
    <property type="match status" value="1"/>
</dbReference>
<evidence type="ECO:0000313" key="3">
    <source>
        <dbReference type="Proteomes" id="UP000250915"/>
    </source>
</evidence>